<name>A0A382DL38_9ZZZZ</name>
<dbReference type="HAMAP" id="MF_00163">
    <property type="entry name" value="Pep_deformylase"/>
    <property type="match status" value="1"/>
</dbReference>
<organism evidence="2">
    <name type="scientific">marine metagenome</name>
    <dbReference type="NCBI Taxonomy" id="408172"/>
    <lineage>
        <taxon>unclassified sequences</taxon>
        <taxon>metagenomes</taxon>
        <taxon>ecological metagenomes</taxon>
    </lineage>
</organism>
<dbReference type="NCBIfam" id="TIGR00079">
    <property type="entry name" value="pept_deformyl"/>
    <property type="match status" value="1"/>
</dbReference>
<sequence>MTILPIRLFPDPILRKKSKEIDNIDLEILEFSNNMLETMQYAKGIGLAAPQVGRLVRLITIQVPECEPLIMFNPYVNKKLGKRMIPEGCLSVPGFTGIVERSISISATYIDKNKGKIQLSATELLSQAIEHEIDHLNGIMYLDHLESHEKLHKTGITPDDIHWHDVAYKVSINKDNATKMDLETEGIIERKIELSKIKSDGSIEEASFDV</sequence>
<dbReference type="AlphaFoldDB" id="A0A382DL38"/>
<dbReference type="Gene3D" id="3.90.45.10">
    <property type="entry name" value="Peptide deformylase"/>
    <property type="match status" value="1"/>
</dbReference>
<evidence type="ECO:0000256" key="1">
    <source>
        <dbReference type="ARBA" id="ARBA00010759"/>
    </source>
</evidence>
<dbReference type="PANTHER" id="PTHR10458:SF22">
    <property type="entry name" value="PEPTIDE DEFORMYLASE"/>
    <property type="match status" value="1"/>
</dbReference>
<dbReference type="InterPro" id="IPR023635">
    <property type="entry name" value="Peptide_deformylase"/>
</dbReference>
<dbReference type="PANTHER" id="PTHR10458">
    <property type="entry name" value="PEPTIDE DEFORMYLASE"/>
    <property type="match status" value="1"/>
</dbReference>
<accession>A0A382DL38</accession>
<dbReference type="Pfam" id="PF01327">
    <property type="entry name" value="Pep_deformylase"/>
    <property type="match status" value="1"/>
</dbReference>
<dbReference type="PRINTS" id="PR01576">
    <property type="entry name" value="PDEFORMYLASE"/>
</dbReference>
<proteinExistence type="inferred from homology"/>
<dbReference type="GO" id="GO:0042586">
    <property type="term" value="F:peptide deformylase activity"/>
    <property type="evidence" value="ECO:0007669"/>
    <property type="project" value="InterPro"/>
</dbReference>
<reference evidence="2" key="1">
    <citation type="submission" date="2018-05" db="EMBL/GenBank/DDBJ databases">
        <authorList>
            <person name="Lanie J.A."/>
            <person name="Ng W.-L."/>
            <person name="Kazmierczak K.M."/>
            <person name="Andrzejewski T.M."/>
            <person name="Davidsen T.M."/>
            <person name="Wayne K.J."/>
            <person name="Tettelin H."/>
            <person name="Glass J.I."/>
            <person name="Rusch D."/>
            <person name="Podicherti R."/>
            <person name="Tsui H.-C.T."/>
            <person name="Winkler M.E."/>
        </authorList>
    </citation>
    <scope>NUCLEOTIDE SEQUENCE</scope>
</reference>
<dbReference type="InterPro" id="IPR036821">
    <property type="entry name" value="Peptide_deformylase_sf"/>
</dbReference>
<dbReference type="NCBIfam" id="NF001159">
    <property type="entry name" value="PRK00150.1-3"/>
    <property type="match status" value="1"/>
</dbReference>
<dbReference type="SUPFAM" id="SSF56420">
    <property type="entry name" value="Peptide deformylase"/>
    <property type="match status" value="1"/>
</dbReference>
<dbReference type="CDD" id="cd00487">
    <property type="entry name" value="Pep_deformylase"/>
    <property type="match status" value="1"/>
</dbReference>
<comment type="similarity">
    <text evidence="1">Belongs to the polypeptide deformylase family.</text>
</comment>
<evidence type="ECO:0000313" key="2">
    <source>
        <dbReference type="EMBL" id="SVB39180.1"/>
    </source>
</evidence>
<evidence type="ECO:0008006" key="3">
    <source>
        <dbReference type="Google" id="ProtNLM"/>
    </source>
</evidence>
<gene>
    <name evidence="2" type="ORF">METZ01_LOCUS192034</name>
</gene>
<dbReference type="EMBL" id="UINC01039957">
    <property type="protein sequence ID" value="SVB39180.1"/>
    <property type="molecule type" value="Genomic_DNA"/>
</dbReference>
<protein>
    <recommendedName>
        <fullName evidence="3">Peptide deformylase</fullName>
    </recommendedName>
</protein>